<dbReference type="Proteomes" id="UP000727407">
    <property type="component" value="Unassembled WGS sequence"/>
</dbReference>
<name>A0A8J4TLL7_CLAMG</name>
<dbReference type="AlphaFoldDB" id="A0A8J4TLL7"/>
<feature type="compositionally biased region" description="Basic and acidic residues" evidence="1">
    <location>
        <begin position="1"/>
        <end position="12"/>
    </location>
</feature>
<feature type="compositionally biased region" description="Polar residues" evidence="1">
    <location>
        <begin position="13"/>
        <end position="23"/>
    </location>
</feature>
<accession>A0A8J4TLL7</accession>
<proteinExistence type="predicted"/>
<keyword evidence="3" id="KW-1185">Reference proteome</keyword>
<organism evidence="2 3">
    <name type="scientific">Clarias magur</name>
    <name type="common">Asian catfish</name>
    <name type="synonym">Macropteronotus magur</name>
    <dbReference type="NCBI Taxonomy" id="1594786"/>
    <lineage>
        <taxon>Eukaryota</taxon>
        <taxon>Metazoa</taxon>
        <taxon>Chordata</taxon>
        <taxon>Craniata</taxon>
        <taxon>Vertebrata</taxon>
        <taxon>Euteleostomi</taxon>
        <taxon>Actinopterygii</taxon>
        <taxon>Neopterygii</taxon>
        <taxon>Teleostei</taxon>
        <taxon>Ostariophysi</taxon>
        <taxon>Siluriformes</taxon>
        <taxon>Clariidae</taxon>
        <taxon>Clarias</taxon>
    </lineage>
</organism>
<evidence type="ECO:0000313" key="2">
    <source>
        <dbReference type="EMBL" id="KAF5882318.1"/>
    </source>
</evidence>
<dbReference type="EMBL" id="QNUK01001402">
    <property type="protein sequence ID" value="KAF5882318.1"/>
    <property type="molecule type" value="Genomic_DNA"/>
</dbReference>
<gene>
    <name evidence="2" type="ORF">DAT39_023060</name>
</gene>
<sequence>METENPRTHGTDTQDINKQTAQKASPRPAAAVWSHAPGETACTTCDHDYDHCNDQRASTALRTSLGSAMSIIANPVNPTAYTPCCAHSISSAII</sequence>
<feature type="region of interest" description="Disordered" evidence="1">
    <location>
        <begin position="1"/>
        <end position="29"/>
    </location>
</feature>
<comment type="caution">
    <text evidence="2">The sequence shown here is derived from an EMBL/GenBank/DDBJ whole genome shotgun (WGS) entry which is preliminary data.</text>
</comment>
<reference evidence="2" key="1">
    <citation type="submission" date="2020-07" db="EMBL/GenBank/DDBJ databases">
        <title>Clarias magur genome sequencing, assembly and annotation.</title>
        <authorList>
            <person name="Kushwaha B."/>
            <person name="Kumar R."/>
            <person name="Das P."/>
            <person name="Joshi C.G."/>
            <person name="Kumar D."/>
            <person name="Nagpure N.S."/>
            <person name="Pandey M."/>
            <person name="Agarwal S."/>
            <person name="Srivastava S."/>
            <person name="Singh M."/>
            <person name="Sahoo L."/>
            <person name="Jayasankar P."/>
            <person name="Meher P.K."/>
            <person name="Koringa P.G."/>
            <person name="Iquebal M.A."/>
            <person name="Das S.P."/>
            <person name="Bit A."/>
            <person name="Patnaik S."/>
            <person name="Patel N."/>
            <person name="Shah T.M."/>
            <person name="Hinsu A."/>
            <person name="Jena J.K."/>
        </authorList>
    </citation>
    <scope>NUCLEOTIDE SEQUENCE</scope>
    <source>
        <strain evidence="2">CIFAMagur01</strain>
        <tissue evidence="2">Testis</tissue>
    </source>
</reference>
<evidence type="ECO:0000313" key="3">
    <source>
        <dbReference type="Proteomes" id="UP000727407"/>
    </source>
</evidence>
<protein>
    <submittedName>
        <fullName evidence="2">Uncharacterized protein</fullName>
    </submittedName>
</protein>
<evidence type="ECO:0000256" key="1">
    <source>
        <dbReference type="SAM" id="MobiDB-lite"/>
    </source>
</evidence>